<evidence type="ECO:0000313" key="9">
    <source>
        <dbReference type="Proteomes" id="UP000540128"/>
    </source>
</evidence>
<dbReference type="InterPro" id="IPR056684">
    <property type="entry name" value="DUF7782"/>
</dbReference>
<dbReference type="InterPro" id="IPR055487">
    <property type="entry name" value="DUF7059"/>
</dbReference>
<reference evidence="8 9" key="1">
    <citation type="submission" date="2020-03" db="EMBL/GenBank/DDBJ databases">
        <title>Complete genome sequence of sixteen Streptomyces strains facilitates identification of candidate genes involved in plant growth-promotion in grain legumes and cereals.</title>
        <authorList>
            <person name="Gopalakrishnan S."/>
            <person name="Thakur V."/>
            <person name="Saxena R."/>
            <person name="Vadlamudi S."/>
            <person name="Purohit S."/>
            <person name="Kumar V."/>
            <person name="Rathore A."/>
            <person name="Chitikineni A."/>
            <person name="Varshney R.K."/>
        </authorList>
    </citation>
    <scope>NUCLEOTIDE SEQUENCE [LARGE SCALE GENOMIC DNA]</scope>
    <source>
        <strain evidence="8 9">KAI-180</strain>
    </source>
</reference>
<dbReference type="Proteomes" id="UP000540128">
    <property type="component" value="Unassembled WGS sequence"/>
</dbReference>
<dbReference type="AlphaFoldDB" id="A0A7Y6KIA3"/>
<accession>A0A7Y6KIA3</accession>
<dbReference type="GO" id="GO:0008276">
    <property type="term" value="F:protein methyltransferase activity"/>
    <property type="evidence" value="ECO:0007669"/>
    <property type="project" value="TreeGrafter"/>
</dbReference>
<comment type="caution">
    <text evidence="8">The sequence shown here is derived from an EMBL/GenBank/DDBJ whole genome shotgun (WGS) entry which is preliminary data.</text>
</comment>
<protein>
    <submittedName>
        <fullName evidence="8">Methyltransferase</fullName>
    </submittedName>
</protein>
<organism evidence="8 9">
    <name type="scientific">Streptomyces odorifer</name>
    <dbReference type="NCBI Taxonomy" id="53450"/>
    <lineage>
        <taxon>Bacteria</taxon>
        <taxon>Bacillati</taxon>
        <taxon>Actinomycetota</taxon>
        <taxon>Actinomycetes</taxon>
        <taxon>Kitasatosporales</taxon>
        <taxon>Streptomycetaceae</taxon>
        <taxon>Streptomyces</taxon>
        <taxon>Streptomyces albidoflavus group</taxon>
    </lineage>
</organism>
<dbReference type="PANTHER" id="PTHR45875">
    <property type="entry name" value="METHYLTRANSFERASE N6AMT1"/>
    <property type="match status" value="1"/>
</dbReference>
<feature type="domain" description="DUF7782" evidence="7">
    <location>
        <begin position="397"/>
        <end position="508"/>
    </location>
</feature>
<dbReference type="GO" id="GO:0008170">
    <property type="term" value="F:N-methyltransferase activity"/>
    <property type="evidence" value="ECO:0007669"/>
    <property type="project" value="UniProtKB-ARBA"/>
</dbReference>
<dbReference type="Pfam" id="PF25004">
    <property type="entry name" value="DUF7782"/>
    <property type="match status" value="1"/>
</dbReference>
<dbReference type="InterPro" id="IPR052190">
    <property type="entry name" value="Euk-Arch_PrmC-MTase"/>
</dbReference>
<dbReference type="PANTHER" id="PTHR45875:SF1">
    <property type="entry name" value="METHYLTRANSFERASE N6AMT1"/>
    <property type="match status" value="1"/>
</dbReference>
<evidence type="ECO:0000259" key="5">
    <source>
        <dbReference type="Pfam" id="PF05175"/>
    </source>
</evidence>
<dbReference type="SUPFAM" id="SSF53335">
    <property type="entry name" value="S-adenosyl-L-methionine-dependent methyltransferases"/>
    <property type="match status" value="1"/>
</dbReference>
<keyword evidence="4" id="KW-0949">S-adenosyl-L-methionine</keyword>
<keyword evidence="3 8" id="KW-0808">Transferase</keyword>
<dbReference type="GO" id="GO:0003676">
    <property type="term" value="F:nucleic acid binding"/>
    <property type="evidence" value="ECO:0007669"/>
    <property type="project" value="InterPro"/>
</dbReference>
<dbReference type="InterPro" id="IPR007848">
    <property type="entry name" value="Small_mtfrase_dom"/>
</dbReference>
<dbReference type="Pfam" id="PF05175">
    <property type="entry name" value="MTS"/>
    <property type="match status" value="1"/>
</dbReference>
<feature type="domain" description="Methyltransferase small" evidence="5">
    <location>
        <begin position="170"/>
        <end position="288"/>
    </location>
</feature>
<evidence type="ECO:0000256" key="4">
    <source>
        <dbReference type="ARBA" id="ARBA00022691"/>
    </source>
</evidence>
<dbReference type="Gene3D" id="3.40.50.150">
    <property type="entry name" value="Vaccinia Virus protein VP39"/>
    <property type="match status" value="1"/>
</dbReference>
<dbReference type="RefSeq" id="WP_030698224.1">
    <property type="nucleotide sequence ID" value="NZ_JAANNT010000024.1"/>
</dbReference>
<name>A0A7Y6KIA3_9ACTN</name>
<dbReference type="PROSITE" id="PS00092">
    <property type="entry name" value="N6_MTASE"/>
    <property type="match status" value="1"/>
</dbReference>
<sequence>MSTPSLPLTDRSDLAPRLRTAFLDADFTADGLLERLGAPAYAALARAETVPALRATRGGTPLDTLVRLFLLQCPVTSAEAEAALPGGLLGDAVEGGWLRRDAAGEAGGEVVRAVIDVRPYGGPDGQDWFIASDLGCAVGGAGGIGSAAEGVVLGVGGASTTLAGLTVRGPVGDALDLGTGSGIQALHASVDATRVTATDLNPRALRFAALTLALSGAPGAELLEGSLFEPVDGNRYDLIVSNPPFVISPGARLTYRDGGMSGDDLCRTLVQQAGDRLNEGGYAHFLANWQHVDGEEWSDRLRSWVPEGCDAWIVQREVQDITQYAELWLRDSGDHRTDPETYAARYEAWLDEFEARNTKAVGFGWITLRRSGAAEPSIVVEEWPHPVEQPLGETVRAHFARQDYLRTHDDAALLAGHFTLAPEVVQEQIGLPGAEDPEHVVLRQHRGMRRATQVDTVGAGFAGVCDGSLSAGRILDAIAQLIGEDPVRLRDQTPAQIRLLVEQGFLEPVEEGTRTEA</sequence>
<dbReference type="CDD" id="cd02440">
    <property type="entry name" value="AdoMet_MTases"/>
    <property type="match status" value="1"/>
</dbReference>
<keyword evidence="2 8" id="KW-0489">Methyltransferase</keyword>
<dbReference type="EMBL" id="JAANNT010000024">
    <property type="protein sequence ID" value="NUV31314.1"/>
    <property type="molecule type" value="Genomic_DNA"/>
</dbReference>
<keyword evidence="9" id="KW-1185">Reference proteome</keyword>
<evidence type="ECO:0000256" key="1">
    <source>
        <dbReference type="ARBA" id="ARBA00006149"/>
    </source>
</evidence>
<evidence type="ECO:0000313" key="8">
    <source>
        <dbReference type="EMBL" id="NUV31314.1"/>
    </source>
</evidence>
<evidence type="ECO:0000256" key="3">
    <source>
        <dbReference type="ARBA" id="ARBA00022679"/>
    </source>
</evidence>
<gene>
    <name evidence="8" type="ORF">G6W59_23930</name>
</gene>
<dbReference type="InterPro" id="IPR002052">
    <property type="entry name" value="DNA_methylase_N6_adenine_CS"/>
</dbReference>
<dbReference type="InterPro" id="IPR029063">
    <property type="entry name" value="SAM-dependent_MTases_sf"/>
</dbReference>
<dbReference type="GO" id="GO:0035657">
    <property type="term" value="C:eRF1 methyltransferase complex"/>
    <property type="evidence" value="ECO:0007669"/>
    <property type="project" value="TreeGrafter"/>
</dbReference>
<evidence type="ECO:0000259" key="6">
    <source>
        <dbReference type="Pfam" id="PF23186"/>
    </source>
</evidence>
<proteinExistence type="inferred from homology"/>
<feature type="domain" description="DUF7059" evidence="6">
    <location>
        <begin position="25"/>
        <end position="103"/>
    </location>
</feature>
<evidence type="ECO:0000256" key="2">
    <source>
        <dbReference type="ARBA" id="ARBA00022603"/>
    </source>
</evidence>
<comment type="similarity">
    <text evidence="1">Belongs to the eukaryotic/archaeal PrmC-related family.</text>
</comment>
<evidence type="ECO:0000259" key="7">
    <source>
        <dbReference type="Pfam" id="PF25004"/>
    </source>
</evidence>
<dbReference type="Pfam" id="PF23186">
    <property type="entry name" value="DUF7059"/>
    <property type="match status" value="1"/>
</dbReference>
<dbReference type="GO" id="GO:0032259">
    <property type="term" value="P:methylation"/>
    <property type="evidence" value="ECO:0007669"/>
    <property type="project" value="UniProtKB-KW"/>
</dbReference>
<dbReference type="GO" id="GO:0008757">
    <property type="term" value="F:S-adenosylmethionine-dependent methyltransferase activity"/>
    <property type="evidence" value="ECO:0007669"/>
    <property type="project" value="TreeGrafter"/>
</dbReference>